<proteinExistence type="predicted"/>
<reference evidence="2" key="1">
    <citation type="submission" date="2021-01" db="EMBL/GenBank/DDBJ databases">
        <authorList>
            <consortium name="Genoscope - CEA"/>
            <person name="William W."/>
        </authorList>
    </citation>
    <scope>NUCLEOTIDE SEQUENCE</scope>
</reference>
<dbReference type="EMBL" id="CAJJDP010000066">
    <property type="protein sequence ID" value="CAD8176663.1"/>
    <property type="molecule type" value="Genomic_DNA"/>
</dbReference>
<organism evidence="2 3">
    <name type="scientific">Paramecium octaurelia</name>
    <dbReference type="NCBI Taxonomy" id="43137"/>
    <lineage>
        <taxon>Eukaryota</taxon>
        <taxon>Sar</taxon>
        <taxon>Alveolata</taxon>
        <taxon>Ciliophora</taxon>
        <taxon>Intramacronucleata</taxon>
        <taxon>Oligohymenophorea</taxon>
        <taxon>Peniculida</taxon>
        <taxon>Parameciidae</taxon>
        <taxon>Paramecium</taxon>
    </lineage>
</organism>
<comment type="caution">
    <text evidence="2">The sequence shown here is derived from an EMBL/GenBank/DDBJ whole genome shotgun (WGS) entry which is preliminary data.</text>
</comment>
<protein>
    <submittedName>
        <fullName evidence="2">Uncharacterized protein</fullName>
    </submittedName>
</protein>
<evidence type="ECO:0000256" key="1">
    <source>
        <dbReference type="SAM" id="MobiDB-lite"/>
    </source>
</evidence>
<gene>
    <name evidence="2" type="ORF">POCTA_138.1.T0670206</name>
</gene>
<dbReference type="OrthoDB" id="10292290at2759"/>
<keyword evidence="3" id="KW-1185">Reference proteome</keyword>
<feature type="region of interest" description="Disordered" evidence="1">
    <location>
        <begin position="83"/>
        <end position="109"/>
    </location>
</feature>
<sequence>MIHQNLVFGNLITSNQLEWLAKKQKILLKSPKDMNEKKTKPIRLFRSTSFKTEQHALLLSNPKNYTTKSPMLLKPQIEKNGLKKLPFKTNPSDELGKSEKSITSSQRRSSAPYIKIKRRWSYLQIQGEKYKRLNKKAPKNIIKYHYVTAEKEKKKKLNRLRMQYKFISRLQKNKFRKLRSKTLPLTQFIRMRHTRAKTFAEDQHQGPILNLEESLKRKINMLVLLRKSAMRRHTCFQMPKKSVLVSKEKLLNYQKQISDNLVKTESQVEFSPALDQILVYQRRVNFTDIKQSFKIAQQKKKCFLSGQFKKQSHSIITSYISNKAVTQNSEYQSLMLKPLNQLIEKKTQAVREKNKNHQSWSDRSLMKRRPNLLLKLQPYLSKQVIVKC</sequence>
<dbReference type="OMA" id="TSNQLEW"/>
<dbReference type="AlphaFoldDB" id="A0A8S1VJ94"/>
<dbReference type="Proteomes" id="UP000683925">
    <property type="component" value="Unassembled WGS sequence"/>
</dbReference>
<evidence type="ECO:0000313" key="2">
    <source>
        <dbReference type="EMBL" id="CAD8176663.1"/>
    </source>
</evidence>
<name>A0A8S1VJ94_PAROT</name>
<accession>A0A8S1VJ94</accession>
<evidence type="ECO:0000313" key="3">
    <source>
        <dbReference type="Proteomes" id="UP000683925"/>
    </source>
</evidence>